<sequence>MRGLIQLAAGAALAALAGGCVRVDNGSAAPVPLACPAARAFTAFVNAMPGPGAVPTLIVSGEIDVPPGATARLVPGPTDRMMPPGQRFSVELARAAPGAATSGWQHVRSQISPALPAYREVIVGCQGKTLARIAPIERAY</sequence>
<evidence type="ECO:0000313" key="3">
    <source>
        <dbReference type="Proteomes" id="UP001595828"/>
    </source>
</evidence>
<evidence type="ECO:0000313" key="2">
    <source>
        <dbReference type="EMBL" id="MFC4294132.1"/>
    </source>
</evidence>
<gene>
    <name evidence="2" type="ORF">ACFO0A_03560</name>
</gene>
<dbReference type="RefSeq" id="WP_379537597.1">
    <property type="nucleotide sequence ID" value="NZ_JBHSDR010000003.1"/>
</dbReference>
<evidence type="ECO:0008006" key="4">
    <source>
        <dbReference type="Google" id="ProtNLM"/>
    </source>
</evidence>
<reference evidence="3" key="1">
    <citation type="journal article" date="2019" name="Int. J. Syst. Evol. Microbiol.">
        <title>The Global Catalogue of Microorganisms (GCM) 10K type strain sequencing project: providing services to taxonomists for standard genome sequencing and annotation.</title>
        <authorList>
            <consortium name="The Broad Institute Genomics Platform"/>
            <consortium name="The Broad Institute Genome Sequencing Center for Infectious Disease"/>
            <person name="Wu L."/>
            <person name="Ma J."/>
        </authorList>
    </citation>
    <scope>NUCLEOTIDE SEQUENCE [LARGE SCALE GENOMIC DNA]</scope>
    <source>
        <strain evidence="3">CGMCC 1.12989</strain>
    </source>
</reference>
<keyword evidence="3" id="KW-1185">Reference proteome</keyword>
<accession>A0ABV8RLE5</accession>
<name>A0ABV8RLE5_9SPHN</name>
<dbReference type="EMBL" id="JBHSDR010000003">
    <property type="protein sequence ID" value="MFC4294132.1"/>
    <property type="molecule type" value="Genomic_DNA"/>
</dbReference>
<proteinExistence type="predicted"/>
<feature type="signal peptide" evidence="1">
    <location>
        <begin position="1"/>
        <end position="17"/>
    </location>
</feature>
<feature type="chain" id="PRO_5046438382" description="Lipoprotein" evidence="1">
    <location>
        <begin position="18"/>
        <end position="140"/>
    </location>
</feature>
<keyword evidence="1" id="KW-0732">Signal</keyword>
<evidence type="ECO:0000256" key="1">
    <source>
        <dbReference type="SAM" id="SignalP"/>
    </source>
</evidence>
<protein>
    <recommendedName>
        <fullName evidence="4">Lipoprotein</fullName>
    </recommendedName>
</protein>
<comment type="caution">
    <text evidence="2">The sequence shown here is derived from an EMBL/GenBank/DDBJ whole genome shotgun (WGS) entry which is preliminary data.</text>
</comment>
<organism evidence="2 3">
    <name type="scientific">Novosphingobium tardum</name>
    <dbReference type="NCBI Taxonomy" id="1538021"/>
    <lineage>
        <taxon>Bacteria</taxon>
        <taxon>Pseudomonadati</taxon>
        <taxon>Pseudomonadota</taxon>
        <taxon>Alphaproteobacteria</taxon>
        <taxon>Sphingomonadales</taxon>
        <taxon>Sphingomonadaceae</taxon>
        <taxon>Novosphingobium</taxon>
    </lineage>
</organism>
<dbReference type="Proteomes" id="UP001595828">
    <property type="component" value="Unassembled WGS sequence"/>
</dbReference>
<dbReference type="PROSITE" id="PS51257">
    <property type="entry name" value="PROKAR_LIPOPROTEIN"/>
    <property type="match status" value="1"/>
</dbReference>